<sequence>MPSLYSIGYATKALEVFIDQLHTHGVTAVADVRSVPYSPAFHDFHREPLAAALKQHNIAYVYLGEELGPRSPHPAHYNADGQVQFSRLQAADHFLTGVQRLFAGMDKDFRIAMMCAEKDPATCHRSLLIAHFLLHQHAIDVAHIRHDGALETETALEERLMSLTDIQPDMLTRHCDCLPLAWQEQCRRYAYIKP</sequence>
<comment type="caution">
    <text evidence="1">The sequence shown here is derived from an EMBL/GenBank/DDBJ whole genome shotgun (WGS) entry which is preliminary data.</text>
</comment>
<protein>
    <submittedName>
        <fullName evidence="1">DUF488 domain-containing protein</fullName>
    </submittedName>
</protein>
<organism evidence="1 2">
    <name type="scientific">Spongiibacter thalassae</name>
    <dbReference type="NCBI Taxonomy" id="2721624"/>
    <lineage>
        <taxon>Bacteria</taxon>
        <taxon>Pseudomonadati</taxon>
        <taxon>Pseudomonadota</taxon>
        <taxon>Gammaproteobacteria</taxon>
        <taxon>Cellvibrionales</taxon>
        <taxon>Spongiibacteraceae</taxon>
        <taxon>Spongiibacter</taxon>
    </lineage>
</organism>
<proteinExistence type="predicted"/>
<dbReference type="Pfam" id="PF04343">
    <property type="entry name" value="DUF488"/>
    <property type="match status" value="1"/>
</dbReference>
<name>A0ABX1GCE9_9GAMM</name>
<accession>A0ABX1GCE9</accession>
<dbReference type="InterPro" id="IPR007438">
    <property type="entry name" value="DUF488"/>
</dbReference>
<dbReference type="PIRSF" id="PIRSF024492">
    <property type="entry name" value="UCP024492"/>
    <property type="match status" value="1"/>
</dbReference>
<evidence type="ECO:0000313" key="1">
    <source>
        <dbReference type="EMBL" id="NKI16631.1"/>
    </source>
</evidence>
<reference evidence="1 2" key="1">
    <citation type="submission" date="2020-04" db="EMBL/GenBank/DDBJ databases">
        <authorList>
            <person name="Yoon J."/>
        </authorList>
    </citation>
    <scope>NUCLEOTIDE SEQUENCE [LARGE SCALE GENOMIC DNA]</scope>
    <source>
        <strain evidence="1 2">KMU-166</strain>
    </source>
</reference>
<dbReference type="InterPro" id="IPR014519">
    <property type="entry name" value="UCP024492"/>
</dbReference>
<dbReference type="PANTHER" id="PTHR39337">
    <property type="entry name" value="BLR5642 PROTEIN"/>
    <property type="match status" value="1"/>
</dbReference>
<gene>
    <name evidence="1" type="ORF">HCU74_04260</name>
</gene>
<dbReference type="EMBL" id="JAAWWK010000002">
    <property type="protein sequence ID" value="NKI16631.1"/>
    <property type="molecule type" value="Genomic_DNA"/>
</dbReference>
<evidence type="ECO:0000313" key="2">
    <source>
        <dbReference type="Proteomes" id="UP000765845"/>
    </source>
</evidence>
<dbReference type="Proteomes" id="UP000765845">
    <property type="component" value="Unassembled WGS sequence"/>
</dbReference>
<dbReference type="PANTHER" id="PTHR39337:SF1">
    <property type="entry name" value="BLR5642 PROTEIN"/>
    <property type="match status" value="1"/>
</dbReference>
<dbReference type="RefSeq" id="WP_168449191.1">
    <property type="nucleotide sequence ID" value="NZ_JAAWWK010000002.1"/>
</dbReference>
<keyword evidence="2" id="KW-1185">Reference proteome</keyword>